<dbReference type="Proteomes" id="UP000266643">
    <property type="component" value="Unassembled WGS sequence"/>
</dbReference>
<evidence type="ECO:0000256" key="1">
    <source>
        <dbReference type="ARBA" id="ARBA00004123"/>
    </source>
</evidence>
<dbReference type="EMBL" id="QUTD01008319">
    <property type="protein sequence ID" value="RHY46729.1"/>
    <property type="molecule type" value="Genomic_DNA"/>
</dbReference>
<dbReference type="PANTHER" id="PTHR13375">
    <property type="entry name" value="FMS INTERACTING PROTEIN"/>
    <property type="match status" value="1"/>
</dbReference>
<dbReference type="AlphaFoldDB" id="A0A397CNF0"/>
<comment type="subcellular location">
    <subcellularLocation>
        <location evidence="1">Nucleus</location>
    </subcellularLocation>
</comment>
<proteinExistence type="inferred from homology"/>
<dbReference type="GO" id="GO:0003729">
    <property type="term" value="F:mRNA binding"/>
    <property type="evidence" value="ECO:0007669"/>
    <property type="project" value="TreeGrafter"/>
</dbReference>
<dbReference type="GO" id="GO:0006406">
    <property type="term" value="P:mRNA export from nucleus"/>
    <property type="evidence" value="ECO:0007669"/>
    <property type="project" value="TreeGrafter"/>
</dbReference>
<dbReference type="InterPro" id="IPR019163">
    <property type="entry name" value="THO_Thoc5"/>
</dbReference>
<evidence type="ECO:0000256" key="3">
    <source>
        <dbReference type="ARBA" id="ARBA00023242"/>
    </source>
</evidence>
<evidence type="ECO:0008006" key="6">
    <source>
        <dbReference type="Google" id="ProtNLM"/>
    </source>
</evidence>
<evidence type="ECO:0000313" key="5">
    <source>
        <dbReference type="Proteomes" id="UP000266643"/>
    </source>
</evidence>
<name>A0A397CNF0_APHAT</name>
<dbReference type="GO" id="GO:0000445">
    <property type="term" value="C:THO complex part of transcription export complex"/>
    <property type="evidence" value="ECO:0007669"/>
    <property type="project" value="TreeGrafter"/>
</dbReference>
<dbReference type="VEuPathDB" id="FungiDB:H257_14955"/>
<protein>
    <recommendedName>
        <fullName evidence="6">THO complex subunit 5</fullName>
    </recommendedName>
</protein>
<comment type="caution">
    <text evidence="4">The sequence shown here is derived from an EMBL/GenBank/DDBJ whole genome shotgun (WGS) entry which is preliminary data.</text>
</comment>
<evidence type="ECO:0000313" key="4">
    <source>
        <dbReference type="EMBL" id="RHY46729.1"/>
    </source>
</evidence>
<dbReference type="PANTHER" id="PTHR13375:SF3">
    <property type="entry name" value="THO COMPLEX SUBUNIT 5 HOMOLOG"/>
    <property type="match status" value="1"/>
</dbReference>
<accession>A0A397CNF0</accession>
<dbReference type="Pfam" id="PF09766">
    <property type="entry name" value="FmiP_Thoc5"/>
    <property type="match status" value="1"/>
</dbReference>
<organism evidence="4 5">
    <name type="scientific">Aphanomyces astaci</name>
    <name type="common">Crayfish plague agent</name>
    <dbReference type="NCBI Taxonomy" id="112090"/>
    <lineage>
        <taxon>Eukaryota</taxon>
        <taxon>Sar</taxon>
        <taxon>Stramenopiles</taxon>
        <taxon>Oomycota</taxon>
        <taxon>Saprolegniomycetes</taxon>
        <taxon>Saprolegniales</taxon>
        <taxon>Verrucalvaceae</taxon>
        <taxon>Aphanomyces</taxon>
    </lineage>
</organism>
<keyword evidence="3" id="KW-0539">Nucleus</keyword>
<evidence type="ECO:0000256" key="2">
    <source>
        <dbReference type="ARBA" id="ARBA00008044"/>
    </source>
</evidence>
<sequence length="441" mass="49347">MDDNGTTTSKDVVKALCLLKDVKQSTRETFLDAEVYRRRVAEQKDLVEAHHLKLQNLLYEKDNLLREIKRCRGFPTKELDKIEFKDGVLPVLVDDDRHKRHLQRLDDELSDRKALLQHQQHLKTQISSVEDATQSKHALLDALPAHLAAIEEASRPLQALLSVPISDSRDRHQAAKALPTPLYLLFCELDAYLSIHAGSGAVGIADSKAGPLSKLKLKSTRGKEGPVDAPRFPTLLRRLFATDSGLQTPPGVSYAFETADGAEVPMEFPADVKARPYVWAQWISGLTSVGHRLEPSIRHLRQRYAAQHALYAHLDALKDKRVQVHPSIAHVSVQTKLTSFAKLSKRDDVTMAAFPEPADGATYFRAAFAPPGDLGRVVALVQISPDYPTVRPRFVLQHDLASTVVPTTNQLKVRELSYTVTRIYGLVDMMIMSMGRTWLRK</sequence>
<reference evidence="4 5" key="1">
    <citation type="submission" date="2018-08" db="EMBL/GenBank/DDBJ databases">
        <title>Aphanomyces genome sequencing and annotation.</title>
        <authorList>
            <person name="Minardi D."/>
            <person name="Oidtmann B."/>
            <person name="Van Der Giezen M."/>
            <person name="Studholme D.J."/>
        </authorList>
    </citation>
    <scope>NUCLEOTIDE SEQUENCE [LARGE SCALE GENOMIC DNA]</scope>
    <source>
        <strain evidence="4 5">D2</strain>
    </source>
</reference>
<gene>
    <name evidence="4" type="ORF">DYB30_003643</name>
</gene>
<comment type="similarity">
    <text evidence="2">Belongs to the THOC5 family.</text>
</comment>